<keyword evidence="3" id="KW-1185">Reference proteome</keyword>
<dbReference type="AlphaFoldDB" id="A0A2P7ZMK3"/>
<feature type="compositionally biased region" description="Acidic residues" evidence="1">
    <location>
        <begin position="17"/>
        <end position="30"/>
    </location>
</feature>
<feature type="region of interest" description="Disordered" evidence="1">
    <location>
        <begin position="1"/>
        <end position="138"/>
    </location>
</feature>
<reference evidence="2 3" key="1">
    <citation type="submission" date="2017-05" db="EMBL/GenBank/DDBJ databases">
        <title>Draft genome sequence of Elsinoe australis.</title>
        <authorList>
            <person name="Cheng Q."/>
        </authorList>
    </citation>
    <scope>NUCLEOTIDE SEQUENCE [LARGE SCALE GENOMIC DNA]</scope>
    <source>
        <strain evidence="2 3">NL1</strain>
    </source>
</reference>
<sequence length="138" mass="14146">MDEQAISTNGGGIQGTEDVDNPEAEADLPEGESAGEPANLKNRNSVPDDVREVEDGSTQNIVSPHATGEVPETDGIDAEIGSYGEKTSSDSIGTSEYGTARESAGGSDLGNGSEQADEHKRASKSVSGSSDGMDSQEK</sequence>
<dbReference type="EMBL" id="NHZQ01000155">
    <property type="protein sequence ID" value="PSK49446.1"/>
    <property type="molecule type" value="Genomic_DNA"/>
</dbReference>
<evidence type="ECO:0000256" key="1">
    <source>
        <dbReference type="SAM" id="MobiDB-lite"/>
    </source>
</evidence>
<protein>
    <submittedName>
        <fullName evidence="2">Uncharacterized protein</fullName>
    </submittedName>
</protein>
<name>A0A2P7ZMK3_9PEZI</name>
<organism evidence="2 3">
    <name type="scientific">Elsinoe australis</name>
    <dbReference type="NCBI Taxonomy" id="40998"/>
    <lineage>
        <taxon>Eukaryota</taxon>
        <taxon>Fungi</taxon>
        <taxon>Dikarya</taxon>
        <taxon>Ascomycota</taxon>
        <taxon>Pezizomycotina</taxon>
        <taxon>Dothideomycetes</taxon>
        <taxon>Dothideomycetidae</taxon>
        <taxon>Myriangiales</taxon>
        <taxon>Elsinoaceae</taxon>
        <taxon>Elsinoe</taxon>
    </lineage>
</organism>
<gene>
    <name evidence="2" type="ORF">B9Z65_8241</name>
</gene>
<comment type="caution">
    <text evidence="2">The sequence shown here is derived from an EMBL/GenBank/DDBJ whole genome shotgun (WGS) entry which is preliminary data.</text>
</comment>
<evidence type="ECO:0000313" key="3">
    <source>
        <dbReference type="Proteomes" id="UP000243723"/>
    </source>
</evidence>
<proteinExistence type="predicted"/>
<feature type="compositionally biased region" description="Polar residues" evidence="1">
    <location>
        <begin position="124"/>
        <end position="138"/>
    </location>
</feature>
<dbReference type="Proteomes" id="UP000243723">
    <property type="component" value="Unassembled WGS sequence"/>
</dbReference>
<feature type="compositionally biased region" description="Polar residues" evidence="1">
    <location>
        <begin position="85"/>
        <end position="97"/>
    </location>
</feature>
<evidence type="ECO:0000313" key="2">
    <source>
        <dbReference type="EMBL" id="PSK49446.1"/>
    </source>
</evidence>
<accession>A0A2P7ZMK3</accession>